<sequence>MAKGKHSEFERIPLPDWFSPSGEKMWLLLYKDKPRIKVTGYNIDMRVTEVQSRRGTNQSFGGAHVVIDVSAQSGTAKSTGDEDQ</sequence>
<reference evidence="1 2" key="1">
    <citation type="submission" date="2024-10" db="EMBL/GenBank/DDBJ databases">
        <title>The Natural Products Discovery Center: Release of the First 8490 Sequenced Strains for Exploring Actinobacteria Biosynthetic Diversity.</title>
        <authorList>
            <person name="Kalkreuter E."/>
            <person name="Kautsar S.A."/>
            <person name="Yang D."/>
            <person name="Bader C.D."/>
            <person name="Teijaro C.N."/>
            <person name="Fluegel L."/>
            <person name="Davis C.M."/>
            <person name="Simpson J.R."/>
            <person name="Lauterbach L."/>
            <person name="Steele A.D."/>
            <person name="Gui C."/>
            <person name="Meng S."/>
            <person name="Li G."/>
            <person name="Viehrig K."/>
            <person name="Ye F."/>
            <person name="Su P."/>
            <person name="Kiefer A.F."/>
            <person name="Nichols A."/>
            <person name="Cepeda A.J."/>
            <person name="Yan W."/>
            <person name="Fan B."/>
            <person name="Jiang Y."/>
            <person name="Adhikari A."/>
            <person name="Zheng C.-J."/>
            <person name="Schuster L."/>
            <person name="Cowan T.M."/>
            <person name="Smanski M.J."/>
            <person name="Chevrette M.G."/>
            <person name="De Carvalho L.P.S."/>
            <person name="Shen B."/>
        </authorList>
    </citation>
    <scope>NUCLEOTIDE SEQUENCE [LARGE SCALE GENOMIC DNA]</scope>
    <source>
        <strain evidence="1 2">NPDC021253</strain>
    </source>
</reference>
<dbReference type="EMBL" id="JBIRPU010000009">
    <property type="protein sequence ID" value="MFI0794098.1"/>
    <property type="molecule type" value="Genomic_DNA"/>
</dbReference>
<comment type="caution">
    <text evidence="1">The sequence shown here is derived from an EMBL/GenBank/DDBJ whole genome shotgun (WGS) entry which is preliminary data.</text>
</comment>
<evidence type="ECO:0000313" key="1">
    <source>
        <dbReference type="EMBL" id="MFI0794098.1"/>
    </source>
</evidence>
<dbReference type="RefSeq" id="WP_396680095.1">
    <property type="nucleotide sequence ID" value="NZ_JBIRPU010000009.1"/>
</dbReference>
<organism evidence="1 2">
    <name type="scientific">Micromonospora rubida</name>
    <dbReference type="NCBI Taxonomy" id="2697657"/>
    <lineage>
        <taxon>Bacteria</taxon>
        <taxon>Bacillati</taxon>
        <taxon>Actinomycetota</taxon>
        <taxon>Actinomycetes</taxon>
        <taxon>Micromonosporales</taxon>
        <taxon>Micromonosporaceae</taxon>
        <taxon>Micromonospora</taxon>
    </lineage>
</organism>
<evidence type="ECO:0000313" key="2">
    <source>
        <dbReference type="Proteomes" id="UP001611075"/>
    </source>
</evidence>
<gene>
    <name evidence="1" type="ORF">ACH4OY_15630</name>
</gene>
<keyword evidence="2" id="KW-1185">Reference proteome</keyword>
<dbReference type="Proteomes" id="UP001611075">
    <property type="component" value="Unassembled WGS sequence"/>
</dbReference>
<accession>A0ABW7SK94</accession>
<protein>
    <submittedName>
        <fullName evidence="1">Uncharacterized protein</fullName>
    </submittedName>
</protein>
<proteinExistence type="predicted"/>
<name>A0ABW7SK94_9ACTN</name>